<evidence type="ECO:0000313" key="2">
    <source>
        <dbReference type="EMBL" id="SEQ97884.1"/>
    </source>
</evidence>
<dbReference type="RefSeq" id="WP_090170797.1">
    <property type="nucleotide sequence ID" value="NZ_FOFB01000020.1"/>
</dbReference>
<feature type="transmembrane region" description="Helical" evidence="1">
    <location>
        <begin position="9"/>
        <end position="34"/>
    </location>
</feature>
<dbReference type="STRING" id="478744.SAMN05444359_12087"/>
<keyword evidence="3" id="KW-1185">Reference proteome</keyword>
<keyword evidence="1" id="KW-0812">Transmembrane</keyword>
<dbReference type="Proteomes" id="UP000199021">
    <property type="component" value="Unassembled WGS sequence"/>
</dbReference>
<sequence length="82" mass="9462">MPRSSRRHLLVFLILLLFTLVFAGFLAVAAYYYFTGAENVTIKSFAPGLPAVYLGFMARKEWRGMQAMRKMEARKRRLESAQ</sequence>
<organism evidence="2 3">
    <name type="scientific">Neolewinella agarilytica</name>
    <dbReference type="NCBI Taxonomy" id="478744"/>
    <lineage>
        <taxon>Bacteria</taxon>
        <taxon>Pseudomonadati</taxon>
        <taxon>Bacteroidota</taxon>
        <taxon>Saprospiria</taxon>
        <taxon>Saprospirales</taxon>
        <taxon>Lewinellaceae</taxon>
        <taxon>Neolewinella</taxon>
    </lineage>
</organism>
<accession>A0A1H9KFE6</accession>
<dbReference type="EMBL" id="FOFB01000020">
    <property type="protein sequence ID" value="SEQ97884.1"/>
    <property type="molecule type" value="Genomic_DNA"/>
</dbReference>
<evidence type="ECO:0000313" key="3">
    <source>
        <dbReference type="Proteomes" id="UP000199021"/>
    </source>
</evidence>
<dbReference type="AlphaFoldDB" id="A0A1H9KFE6"/>
<reference evidence="3" key="1">
    <citation type="submission" date="2016-10" db="EMBL/GenBank/DDBJ databases">
        <authorList>
            <person name="Varghese N."/>
            <person name="Submissions S."/>
        </authorList>
    </citation>
    <scope>NUCLEOTIDE SEQUENCE [LARGE SCALE GENOMIC DNA]</scope>
    <source>
        <strain evidence="3">DSM 24740</strain>
    </source>
</reference>
<dbReference type="OrthoDB" id="1495542at2"/>
<keyword evidence="1" id="KW-1133">Transmembrane helix</keyword>
<gene>
    <name evidence="2" type="ORF">SAMN05444359_12087</name>
</gene>
<proteinExistence type="predicted"/>
<protein>
    <submittedName>
        <fullName evidence="2">Uncharacterized protein</fullName>
    </submittedName>
</protein>
<evidence type="ECO:0000256" key="1">
    <source>
        <dbReference type="SAM" id="Phobius"/>
    </source>
</evidence>
<feature type="transmembrane region" description="Helical" evidence="1">
    <location>
        <begin position="40"/>
        <end position="58"/>
    </location>
</feature>
<dbReference type="InParanoid" id="A0A1H9KFE6"/>
<name>A0A1H9KFE6_9BACT</name>
<keyword evidence="1" id="KW-0472">Membrane</keyword>